<dbReference type="EMBL" id="FRAP01000001">
    <property type="protein sequence ID" value="SHJ94160.1"/>
    <property type="molecule type" value="Genomic_DNA"/>
</dbReference>
<dbReference type="AlphaFoldDB" id="A0A1M6NEM6"/>
<dbReference type="SUPFAM" id="SSF51735">
    <property type="entry name" value="NAD(P)-binding Rossmann-fold domains"/>
    <property type="match status" value="1"/>
</dbReference>
<dbReference type="Gene3D" id="3.40.50.720">
    <property type="entry name" value="NAD(P)-binding Rossmann-like Domain"/>
    <property type="match status" value="1"/>
</dbReference>
<dbReference type="InterPro" id="IPR036291">
    <property type="entry name" value="NAD(P)-bd_dom_sf"/>
</dbReference>
<dbReference type="RefSeq" id="WP_327194724.1">
    <property type="nucleotide sequence ID" value="NZ_CALGVN010000063.1"/>
</dbReference>
<proteinExistence type="predicted"/>
<dbReference type="InterPro" id="IPR051604">
    <property type="entry name" value="Ergot_Alk_Oxidoreductase"/>
</dbReference>
<sequence length="226" mass="23992">MEIARGSLRRPDTVRAALVGVERMYLAPLQGTTAAVLAMAAEAGVQHVVDLSGEHESWWGGVTRAVEAAGVSWTHLWPGDFMENAHIWAPGIVERRTVREPRPHGRSAPIAMDDVARVAAAALRSGDHVGTALTLTGPEVLTRVELTERIAAAIEEPIRFEAITRDESVAELTPTMGGSAAWYVDAALAGPVDNPIQVTTTVADGTGRPATTFAQWAIANADAFRG</sequence>
<dbReference type="Proteomes" id="UP000184363">
    <property type="component" value="Unassembled WGS sequence"/>
</dbReference>
<evidence type="ECO:0000313" key="2">
    <source>
        <dbReference type="Proteomes" id="UP000184363"/>
    </source>
</evidence>
<dbReference type="STRING" id="1848.SAMN05443637_101212"/>
<name>A0A1M6NEM6_PSETH</name>
<organism evidence="1 2">
    <name type="scientific">Pseudonocardia thermophila</name>
    <dbReference type="NCBI Taxonomy" id="1848"/>
    <lineage>
        <taxon>Bacteria</taxon>
        <taxon>Bacillati</taxon>
        <taxon>Actinomycetota</taxon>
        <taxon>Actinomycetes</taxon>
        <taxon>Pseudonocardiales</taxon>
        <taxon>Pseudonocardiaceae</taxon>
        <taxon>Pseudonocardia</taxon>
    </lineage>
</organism>
<gene>
    <name evidence="1" type="ORF">SAMN05443637_101212</name>
</gene>
<dbReference type="Gene3D" id="3.90.25.10">
    <property type="entry name" value="UDP-galactose 4-epimerase, domain 1"/>
    <property type="match status" value="1"/>
</dbReference>
<dbReference type="PANTHER" id="PTHR43162:SF1">
    <property type="entry name" value="PRESTALK A DIFFERENTIATION PROTEIN A"/>
    <property type="match status" value="1"/>
</dbReference>
<protein>
    <submittedName>
        <fullName evidence="1">Uncharacterized conserved protein YbjT, contains NAD(P)-binding and DUF2867 domains</fullName>
    </submittedName>
</protein>
<accession>A0A1M6NEM6</accession>
<evidence type="ECO:0000313" key="1">
    <source>
        <dbReference type="EMBL" id="SHJ94160.1"/>
    </source>
</evidence>
<dbReference type="PANTHER" id="PTHR43162">
    <property type="match status" value="1"/>
</dbReference>
<reference evidence="1 2" key="1">
    <citation type="submission" date="2016-11" db="EMBL/GenBank/DDBJ databases">
        <authorList>
            <person name="Jaros S."/>
            <person name="Januszkiewicz K."/>
            <person name="Wedrychowicz H."/>
        </authorList>
    </citation>
    <scope>NUCLEOTIDE SEQUENCE [LARGE SCALE GENOMIC DNA]</scope>
    <source>
        <strain evidence="1 2">DSM 43832</strain>
    </source>
</reference>
<keyword evidence="2" id="KW-1185">Reference proteome</keyword>